<dbReference type="RefSeq" id="WP_272859838.1">
    <property type="nucleotide sequence ID" value="NZ_CP067134.1"/>
</dbReference>
<feature type="compositionally biased region" description="Basic and acidic residues" evidence="1">
    <location>
        <begin position="100"/>
        <end position="111"/>
    </location>
</feature>
<proteinExistence type="predicted"/>
<organism evidence="2 3">
    <name type="scientific">Paracoccus stylophorae</name>
    <dbReference type="NCBI Taxonomy" id="659350"/>
    <lineage>
        <taxon>Bacteria</taxon>
        <taxon>Pseudomonadati</taxon>
        <taxon>Pseudomonadota</taxon>
        <taxon>Alphaproteobacteria</taxon>
        <taxon>Rhodobacterales</taxon>
        <taxon>Paracoccaceae</taxon>
        <taxon>Paracoccus</taxon>
    </lineage>
</organism>
<sequence length="120" mass="13345">MIGVVVWSNAAREKAVIWCEDQASLAYLQGRQDLVDSSYWPVPGDLLELDCQPIGDLRHARQVSVLSEQGCPQLPELLRSAAAPPAQENHLRLVSTRQETAGHDRRDDRRLHPARSAAGR</sequence>
<protein>
    <submittedName>
        <fullName evidence="2">Uncharacterized protein</fullName>
    </submittedName>
</protein>
<dbReference type="EMBL" id="CP067134">
    <property type="protein sequence ID" value="WCR11722.1"/>
    <property type="molecule type" value="Genomic_DNA"/>
</dbReference>
<feature type="region of interest" description="Disordered" evidence="1">
    <location>
        <begin position="83"/>
        <end position="120"/>
    </location>
</feature>
<gene>
    <name evidence="2" type="ORF">JHW45_04935</name>
</gene>
<reference evidence="2 3" key="1">
    <citation type="submission" date="2021-01" db="EMBL/GenBank/DDBJ databases">
        <title>Biogeographic distribution of Paracoccus.</title>
        <authorList>
            <person name="Hollensteiner J."/>
            <person name="Leineberger J."/>
            <person name="Brinkhoff T."/>
            <person name="Daniel R."/>
        </authorList>
    </citation>
    <scope>NUCLEOTIDE SEQUENCE [LARGE SCALE GENOMIC DNA]</scope>
    <source>
        <strain evidence="2 3">LMG25392</strain>
    </source>
</reference>
<evidence type="ECO:0000313" key="3">
    <source>
        <dbReference type="Proteomes" id="UP001218412"/>
    </source>
</evidence>
<accession>A0ABY7T0P6</accession>
<evidence type="ECO:0000313" key="2">
    <source>
        <dbReference type="EMBL" id="WCR11722.1"/>
    </source>
</evidence>
<evidence type="ECO:0000256" key="1">
    <source>
        <dbReference type="SAM" id="MobiDB-lite"/>
    </source>
</evidence>
<keyword evidence="3" id="KW-1185">Reference proteome</keyword>
<dbReference type="Proteomes" id="UP001218412">
    <property type="component" value="Chromosome"/>
</dbReference>
<name>A0ABY7T0P6_9RHOB</name>